<feature type="non-terminal residue" evidence="1">
    <location>
        <position position="1"/>
    </location>
</feature>
<sequence>EQVEVAGILGNTDFSFFLPWFPAALHTYNIVKWGRGGSAVKDPRRICLRASAFDWSHLAAVFLLGGASAGLRSFHLPCSGSPSRTRVPKVEESCCLLLDCPSGGESGGSTIPGY</sequence>
<accession>A0A426Z2I1</accession>
<protein>
    <submittedName>
        <fullName evidence="1">Uncharacterized protein</fullName>
    </submittedName>
</protein>
<dbReference type="EMBL" id="AMZH03008808">
    <property type="protein sequence ID" value="RRT58186.1"/>
    <property type="molecule type" value="Genomic_DNA"/>
</dbReference>
<dbReference type="AlphaFoldDB" id="A0A426Z2I1"/>
<dbReference type="Proteomes" id="UP000287651">
    <property type="component" value="Unassembled WGS sequence"/>
</dbReference>
<evidence type="ECO:0000313" key="1">
    <source>
        <dbReference type="EMBL" id="RRT58186.1"/>
    </source>
</evidence>
<evidence type="ECO:0000313" key="2">
    <source>
        <dbReference type="Proteomes" id="UP000287651"/>
    </source>
</evidence>
<organism evidence="1 2">
    <name type="scientific">Ensete ventricosum</name>
    <name type="common">Abyssinian banana</name>
    <name type="synonym">Musa ensete</name>
    <dbReference type="NCBI Taxonomy" id="4639"/>
    <lineage>
        <taxon>Eukaryota</taxon>
        <taxon>Viridiplantae</taxon>
        <taxon>Streptophyta</taxon>
        <taxon>Embryophyta</taxon>
        <taxon>Tracheophyta</taxon>
        <taxon>Spermatophyta</taxon>
        <taxon>Magnoliopsida</taxon>
        <taxon>Liliopsida</taxon>
        <taxon>Zingiberales</taxon>
        <taxon>Musaceae</taxon>
        <taxon>Ensete</taxon>
    </lineage>
</organism>
<proteinExistence type="predicted"/>
<comment type="caution">
    <text evidence="1">The sequence shown here is derived from an EMBL/GenBank/DDBJ whole genome shotgun (WGS) entry which is preliminary data.</text>
</comment>
<reference evidence="1 2" key="1">
    <citation type="journal article" date="2014" name="Agronomy (Basel)">
        <title>A Draft Genome Sequence for Ensete ventricosum, the Drought-Tolerant Tree Against Hunger.</title>
        <authorList>
            <person name="Harrison J."/>
            <person name="Moore K.A."/>
            <person name="Paszkiewicz K."/>
            <person name="Jones T."/>
            <person name="Grant M."/>
            <person name="Ambacheew D."/>
            <person name="Muzemil S."/>
            <person name="Studholme D.J."/>
        </authorList>
    </citation>
    <scope>NUCLEOTIDE SEQUENCE [LARGE SCALE GENOMIC DNA]</scope>
</reference>
<gene>
    <name evidence="1" type="ORF">B296_00042466</name>
</gene>
<name>A0A426Z2I1_ENSVE</name>